<comment type="caution">
    <text evidence="1">The sequence shown here is derived from an EMBL/GenBank/DDBJ whole genome shotgun (WGS) entry which is preliminary data.</text>
</comment>
<evidence type="ECO:0008006" key="3">
    <source>
        <dbReference type="Google" id="ProtNLM"/>
    </source>
</evidence>
<dbReference type="EMBL" id="MHUC01000013">
    <property type="protein sequence ID" value="OHA71027.1"/>
    <property type="molecule type" value="Genomic_DNA"/>
</dbReference>
<evidence type="ECO:0000313" key="1">
    <source>
        <dbReference type="EMBL" id="OHA71027.1"/>
    </source>
</evidence>
<accession>A0A1G2RE54</accession>
<sequence>MTKKQRITLFSICAILFLLSAVSVIFYSQGFRFDFAQKKIAQTGAFYFKVSPKNSQIYIDDKIRKRTDFLFNSSYIDNLLPRRYKVEIKKDGYFPWTKSLEVKEKEVTDARNIVLVNQELSFSVLASAIQDVFFAPDEKKIIFLERQGDSWELKSFNLEINIKSHILKPTDIAKDGADFNDLEFSPDSKRALLKAGLKEKNSYFLIDMGATPVRLTSLDFLGKEVEKIVFHPRDAQKLFLLDENKLKEGDLSQKKITPFESGIVLDFAVSDGHIYYLESSGHLYKTDLGFDSRAKISESPFPIQQETKYEIIVLDGYVFIKSEEKNLYTLDQEKKEFTNLLEKNTDLKISPDAGKIAYASEFEIWVLFPKEQTHQPQKKSGEKIFLTRFSEKIDNLFWFGSYYLVFSAGDKIKIAEIDDRDQINIVDLAEFKNPEMRFNQLDKKLYVFSEGKLLSSEPLF</sequence>
<dbReference type="AlphaFoldDB" id="A0A1G2RE54"/>
<reference evidence="1 2" key="1">
    <citation type="journal article" date="2016" name="Nat. Commun.">
        <title>Thousands of microbial genomes shed light on interconnected biogeochemical processes in an aquifer system.</title>
        <authorList>
            <person name="Anantharaman K."/>
            <person name="Brown C.T."/>
            <person name="Hug L.A."/>
            <person name="Sharon I."/>
            <person name="Castelle C.J."/>
            <person name="Probst A.J."/>
            <person name="Thomas B.C."/>
            <person name="Singh A."/>
            <person name="Wilkins M.J."/>
            <person name="Karaoz U."/>
            <person name="Brodie E.L."/>
            <person name="Williams K.H."/>
            <person name="Hubbard S.S."/>
            <person name="Banfield J.F."/>
        </authorList>
    </citation>
    <scope>NUCLEOTIDE SEQUENCE [LARGE SCALE GENOMIC DNA]</scope>
</reference>
<name>A0A1G2RE54_9BACT</name>
<gene>
    <name evidence="1" type="ORF">A3F15_00655</name>
</gene>
<organism evidence="1 2">
    <name type="scientific">Candidatus Wildermuthbacteria bacterium RIFCSPHIGHO2_12_FULL_40_12</name>
    <dbReference type="NCBI Taxonomy" id="1802457"/>
    <lineage>
        <taxon>Bacteria</taxon>
        <taxon>Candidatus Wildermuthiibacteriota</taxon>
    </lineage>
</organism>
<dbReference type="Proteomes" id="UP000177078">
    <property type="component" value="Unassembled WGS sequence"/>
</dbReference>
<dbReference type="STRING" id="1802457.A3F15_00655"/>
<proteinExistence type="predicted"/>
<dbReference type="SUPFAM" id="SSF82171">
    <property type="entry name" value="DPP6 N-terminal domain-like"/>
    <property type="match status" value="1"/>
</dbReference>
<protein>
    <recommendedName>
        <fullName evidence="3">PEGA domain-containing protein</fullName>
    </recommendedName>
</protein>
<evidence type="ECO:0000313" key="2">
    <source>
        <dbReference type="Proteomes" id="UP000177078"/>
    </source>
</evidence>